<proteinExistence type="predicted"/>
<dbReference type="KEGG" id="fpr:FP2_30050"/>
<keyword evidence="2" id="KW-1185">Reference proteome</keyword>
<organism evidence="1 2">
    <name type="scientific">Faecalibacterium prausnitzii L2-6</name>
    <dbReference type="NCBI Taxonomy" id="718252"/>
    <lineage>
        <taxon>Bacteria</taxon>
        <taxon>Bacillati</taxon>
        <taxon>Bacillota</taxon>
        <taxon>Clostridia</taxon>
        <taxon>Eubacteriales</taxon>
        <taxon>Oscillospiraceae</taxon>
        <taxon>Faecalibacterium</taxon>
    </lineage>
</organism>
<evidence type="ECO:0000313" key="2">
    <source>
        <dbReference type="Proteomes" id="UP000008804"/>
    </source>
</evidence>
<dbReference type="AlphaFoldDB" id="D4K1W0"/>
<dbReference type="Proteomes" id="UP000008804">
    <property type="component" value="Chromosome"/>
</dbReference>
<reference evidence="1 2" key="1">
    <citation type="submission" date="2010-03" db="EMBL/GenBank/DDBJ databases">
        <title>The genome sequence of Faecalibacterium prausnitzii L2/6.</title>
        <authorList>
            <consortium name="metaHIT consortium -- http://www.metahit.eu/"/>
            <person name="Pajon A."/>
            <person name="Turner K."/>
            <person name="Parkhill J."/>
            <person name="Duncan S."/>
            <person name="Flint H."/>
        </authorList>
    </citation>
    <scope>NUCLEOTIDE SEQUENCE [LARGE SCALE GENOMIC DNA]</scope>
    <source>
        <strain evidence="2">L2-6</strain>
    </source>
</reference>
<evidence type="ECO:0000313" key="1">
    <source>
        <dbReference type="EMBL" id="CBL00259.1"/>
    </source>
</evidence>
<accession>D4K1W0</accession>
<gene>
    <name evidence="1" type="ORF">FP2_30050</name>
</gene>
<protein>
    <submittedName>
        <fullName evidence="1">Uncharacterized protein</fullName>
    </submittedName>
</protein>
<dbReference type="HOGENOM" id="CLU_3428194_0_0_9"/>
<name>D4K1W0_9FIRM</name>
<reference evidence="1 2" key="2">
    <citation type="submission" date="2010-03" db="EMBL/GenBank/DDBJ databases">
        <authorList>
            <person name="Pajon A."/>
        </authorList>
    </citation>
    <scope>NUCLEOTIDE SEQUENCE [LARGE SCALE GENOMIC DNA]</scope>
    <source>
        <strain evidence="2">L2-6</strain>
    </source>
</reference>
<dbReference type="EMBL" id="FP929045">
    <property type="protein sequence ID" value="CBL00259.1"/>
    <property type="molecule type" value="Genomic_DNA"/>
</dbReference>
<sequence length="20" mass="2459">MAESKQLFKYQHDLELHGKR</sequence>